<accession>A0ABQ9YBN8</accession>
<evidence type="ECO:0000313" key="2">
    <source>
        <dbReference type="Proteomes" id="UP001281761"/>
    </source>
</evidence>
<dbReference type="EMBL" id="JARBJD010000018">
    <property type="protein sequence ID" value="KAK2961182.1"/>
    <property type="molecule type" value="Genomic_DNA"/>
</dbReference>
<name>A0ABQ9YBN8_9EUKA</name>
<keyword evidence="2" id="KW-1185">Reference proteome</keyword>
<gene>
    <name evidence="1" type="ORF">BLNAU_3950</name>
</gene>
<proteinExistence type="predicted"/>
<reference evidence="1 2" key="1">
    <citation type="journal article" date="2022" name="bioRxiv">
        <title>Genomics of Preaxostyla Flagellates Illuminates Evolutionary Transitions and the Path Towards Mitochondrial Loss.</title>
        <authorList>
            <person name="Novak L.V.F."/>
            <person name="Treitli S.C."/>
            <person name="Pyrih J."/>
            <person name="Halakuc P."/>
            <person name="Pipaliya S.V."/>
            <person name="Vacek V."/>
            <person name="Brzon O."/>
            <person name="Soukal P."/>
            <person name="Eme L."/>
            <person name="Dacks J.B."/>
            <person name="Karnkowska A."/>
            <person name="Elias M."/>
            <person name="Hampl V."/>
        </authorList>
    </citation>
    <scope>NUCLEOTIDE SEQUENCE [LARGE SCALE GENOMIC DNA]</scope>
    <source>
        <strain evidence="1">NAU3</strain>
        <tissue evidence="1">Gut</tissue>
    </source>
</reference>
<comment type="caution">
    <text evidence="1">The sequence shown here is derived from an EMBL/GenBank/DDBJ whole genome shotgun (WGS) entry which is preliminary data.</text>
</comment>
<organism evidence="1 2">
    <name type="scientific">Blattamonas nauphoetae</name>
    <dbReference type="NCBI Taxonomy" id="2049346"/>
    <lineage>
        <taxon>Eukaryota</taxon>
        <taxon>Metamonada</taxon>
        <taxon>Preaxostyla</taxon>
        <taxon>Oxymonadida</taxon>
        <taxon>Blattamonas</taxon>
    </lineage>
</organism>
<protein>
    <submittedName>
        <fullName evidence="1">Uncharacterized protein</fullName>
    </submittedName>
</protein>
<evidence type="ECO:0000313" key="1">
    <source>
        <dbReference type="EMBL" id="KAK2961182.1"/>
    </source>
</evidence>
<sequence>MHTWGIIVEVTSKSAGSHQKNFRRIIISLTSFPDLILNSLKLTHQGIRENTLDAITNIVNRYGKMRQQFISADLVSQMFKAVDFISFPLSESKTLFHLTKFISTMLDPMRDDEEEQFEQYPLIRVSVFQPVQQFIKLIFHNSDKLVLEEEDNFHFENHLRWIHIHITNMELRSDELDTDIVSELVKWEVRTMVKMENESQFKFVFQSMLSRTWEWNQDKRERQKRREVVLREEGWDDVFELRVVGIEVGTNQKLLSFASRFRVKFAFNLDEL</sequence>
<dbReference type="Proteomes" id="UP001281761">
    <property type="component" value="Unassembled WGS sequence"/>
</dbReference>